<dbReference type="RefSeq" id="WP_039416656.1">
    <property type="nucleotide sequence ID" value="NZ_JWSZ01000017.1"/>
</dbReference>
<dbReference type="AlphaFoldDB" id="A0A0B4CWN8"/>
<evidence type="ECO:0000313" key="2">
    <source>
        <dbReference type="EMBL" id="KIC56505.1"/>
    </source>
</evidence>
<name>A0A0B4CWN8_9MICO</name>
<feature type="transmembrane region" description="Helical" evidence="1">
    <location>
        <begin position="225"/>
        <end position="250"/>
    </location>
</feature>
<dbReference type="EMBL" id="JWSZ01000017">
    <property type="protein sequence ID" value="KIC56505.1"/>
    <property type="molecule type" value="Genomic_DNA"/>
</dbReference>
<gene>
    <name evidence="2" type="ORF">RM52_12815</name>
</gene>
<keyword evidence="1" id="KW-1133">Transmembrane helix</keyword>
<feature type="transmembrane region" description="Helical" evidence="1">
    <location>
        <begin position="153"/>
        <end position="173"/>
    </location>
</feature>
<feature type="transmembrane region" description="Helical" evidence="1">
    <location>
        <begin position="193"/>
        <end position="213"/>
    </location>
</feature>
<evidence type="ECO:0000256" key="1">
    <source>
        <dbReference type="SAM" id="Phobius"/>
    </source>
</evidence>
<dbReference type="Pfam" id="PF13803">
    <property type="entry name" value="DUF4184"/>
    <property type="match status" value="1"/>
</dbReference>
<keyword evidence="1" id="KW-0812">Transmembrane</keyword>
<dbReference type="InterPro" id="IPR025238">
    <property type="entry name" value="DUF4184"/>
</dbReference>
<dbReference type="Proteomes" id="UP000031202">
    <property type="component" value="Unassembled WGS sequence"/>
</dbReference>
<keyword evidence="1" id="KW-0472">Membrane</keyword>
<feature type="transmembrane region" description="Helical" evidence="1">
    <location>
        <begin position="106"/>
        <end position="124"/>
    </location>
</feature>
<feature type="transmembrane region" description="Helical" evidence="1">
    <location>
        <begin position="51"/>
        <end position="69"/>
    </location>
</feature>
<organism evidence="2 3">
    <name type="scientific">Microbacterium hominis</name>
    <dbReference type="NCBI Taxonomy" id="162426"/>
    <lineage>
        <taxon>Bacteria</taxon>
        <taxon>Bacillati</taxon>
        <taxon>Actinomycetota</taxon>
        <taxon>Actinomycetes</taxon>
        <taxon>Micrococcales</taxon>
        <taxon>Microbacteriaceae</taxon>
        <taxon>Microbacterium</taxon>
    </lineage>
</organism>
<evidence type="ECO:0000313" key="3">
    <source>
        <dbReference type="Proteomes" id="UP000031202"/>
    </source>
</evidence>
<protein>
    <submittedName>
        <fullName evidence="2">Cell wall anchor protein</fullName>
    </submittedName>
</protein>
<sequence length="256" mass="28002">MPFTVSHAVVALPFVRTPLLPAAIAIGAMTPDLPLFVRGTPVSYQLTHTNLVVSTAIAAVLTVIWYVVLRPAVRSLSPRWIAARVPAAWDRPGVPQWWSRRPAWQSAVLAALSLLLGVTTHIAWDAFTHEGRWGTRLFPALDAPWGPLLGLKWLQYGSTAFGLIVLALAAALWLRGRRAESATTGIPPIVRYLWWLSLPVVLLAAWLLGLAVYGPFTPAWTVQHLAYRVLPPACALWGAATLLLCVVIAVRRRRAA</sequence>
<comment type="caution">
    <text evidence="2">The sequence shown here is derived from an EMBL/GenBank/DDBJ whole genome shotgun (WGS) entry which is preliminary data.</text>
</comment>
<reference evidence="2 3" key="1">
    <citation type="submission" date="2014-12" db="EMBL/GenBank/DDBJ databases">
        <title>Genome sequencing of Microbacterium hominis TPW29.</title>
        <authorList>
            <person name="Tan P.W."/>
            <person name="Chan K.-G."/>
        </authorList>
    </citation>
    <scope>NUCLEOTIDE SEQUENCE [LARGE SCALE GENOMIC DNA]</scope>
    <source>
        <strain evidence="2 3">TPW29</strain>
    </source>
</reference>
<accession>A0A0B4CWN8</accession>
<proteinExistence type="predicted"/>